<comment type="similarity">
    <text evidence="4">Belongs to the TonB-dependent receptor family.</text>
</comment>
<reference evidence="8 9" key="1">
    <citation type="submission" date="2020-08" db="EMBL/GenBank/DDBJ databases">
        <title>The genome sequence of type strain Novosphingobium flavum NBRC 111647.</title>
        <authorList>
            <person name="Liu Y."/>
        </authorList>
    </citation>
    <scope>NUCLEOTIDE SEQUENCE [LARGE SCALE GENOMIC DNA]</scope>
    <source>
        <strain evidence="8 9">NBRC 111647</strain>
    </source>
</reference>
<keyword evidence="4" id="KW-0798">TonB box</keyword>
<evidence type="ECO:0000313" key="8">
    <source>
        <dbReference type="EMBL" id="MBC2666834.1"/>
    </source>
</evidence>
<keyword evidence="5" id="KW-0732">Signal</keyword>
<dbReference type="PANTHER" id="PTHR47234:SF3">
    <property type="entry name" value="SECRETIN_TONB SHORT N-TERMINAL DOMAIN-CONTAINING PROTEIN"/>
    <property type="match status" value="1"/>
</dbReference>
<dbReference type="Proteomes" id="UP000566813">
    <property type="component" value="Unassembled WGS sequence"/>
</dbReference>
<dbReference type="Gene3D" id="2.40.170.20">
    <property type="entry name" value="TonB-dependent receptor, beta-barrel domain"/>
    <property type="match status" value="1"/>
</dbReference>
<comment type="caution">
    <text evidence="8">The sequence shown here is derived from an EMBL/GenBank/DDBJ whole genome shotgun (WGS) entry which is preliminary data.</text>
</comment>
<feature type="signal peptide" evidence="5">
    <location>
        <begin position="1"/>
        <end position="23"/>
    </location>
</feature>
<dbReference type="RefSeq" id="WP_185665129.1">
    <property type="nucleotide sequence ID" value="NZ_JACLAW010000012.1"/>
</dbReference>
<feature type="chain" id="PRO_5030534897" evidence="5">
    <location>
        <begin position="24"/>
        <end position="987"/>
    </location>
</feature>
<keyword evidence="2 4" id="KW-0472">Membrane</keyword>
<evidence type="ECO:0000256" key="5">
    <source>
        <dbReference type="SAM" id="SignalP"/>
    </source>
</evidence>
<gene>
    <name evidence="8" type="ORF">H7F51_15050</name>
</gene>
<dbReference type="EMBL" id="JACLAW010000012">
    <property type="protein sequence ID" value="MBC2666834.1"/>
    <property type="molecule type" value="Genomic_DNA"/>
</dbReference>
<feature type="domain" description="TonB-dependent receptor plug" evidence="7">
    <location>
        <begin position="50"/>
        <end position="165"/>
    </location>
</feature>
<evidence type="ECO:0000256" key="2">
    <source>
        <dbReference type="ARBA" id="ARBA00023136"/>
    </source>
</evidence>
<dbReference type="PANTHER" id="PTHR47234">
    <property type="match status" value="1"/>
</dbReference>
<dbReference type="Gene3D" id="2.170.130.10">
    <property type="entry name" value="TonB-dependent receptor, plug domain"/>
    <property type="match status" value="1"/>
</dbReference>
<keyword evidence="3" id="KW-0998">Cell outer membrane</keyword>
<evidence type="ECO:0000256" key="4">
    <source>
        <dbReference type="RuleBase" id="RU003357"/>
    </source>
</evidence>
<comment type="subcellular location">
    <subcellularLocation>
        <location evidence="1 4">Cell outer membrane</location>
    </subcellularLocation>
</comment>
<proteinExistence type="inferred from homology"/>
<dbReference type="InterPro" id="IPR037066">
    <property type="entry name" value="Plug_dom_sf"/>
</dbReference>
<accession>A0A7X1FU15</accession>
<dbReference type="InterPro" id="IPR036942">
    <property type="entry name" value="Beta-barrel_TonB_sf"/>
</dbReference>
<dbReference type="InterPro" id="IPR012910">
    <property type="entry name" value="Plug_dom"/>
</dbReference>
<protein>
    <submittedName>
        <fullName evidence="8">TonB-dependent receptor</fullName>
    </submittedName>
</protein>
<dbReference type="AlphaFoldDB" id="A0A7X1FU15"/>
<dbReference type="Pfam" id="PF07715">
    <property type="entry name" value="Plug"/>
    <property type="match status" value="1"/>
</dbReference>
<sequence>MRGIRSKFILLAFTALGASPAVAQTQPEVTDAAAEDIIVTGSRIITSGDNAPTPITVVSPEALAVTRPGRVFESLQDLPVFSGSRGVTGVPSNAQPNSSTAVSALNLRNLGGLRALALFDGKRIPPTTADGYVNVNAVPQMLLQRVDIVTGGASAVYGSDAVSGVVNFITDRKFTGFKGQIQGGVSGHSDAESYDVGLAWGANLGGGRGHVALSYQRVYNAGIGHLNQRSWTAPDWTLQGNGTTVPYHLQDNMRIAFATFGGLIVCPGSVTAGFRPANCPTAPLVGQTFNSNGVLSAYQAGSTAGVTVSDAEIGGGGAYHTWPSLAGKVGLDQIYGRFDYELTDAIHFYVQGSGTYDHVTGNPTNLRFFGRGVNIGACNAFLAASYQAGFGCTSANNDINSTTQPTFTFNKIFNYEMNPAAPGAIMESKSRSYFVMTGLEGELGEKWKWDLGYTHSLSKYRLNVNRNMDLSRTYAALDAVVDPSSGKVVCRVTLTNPGLYPGCVPLNVFGPSAESAEALQYIFTQVWHETTNTLDDVNASVTGSPFALWAGPVEFALSGEYRRQTYSLVTNSPATLTQTCTGLRFGNCTAGVTGVNINQFGERSQVAQKVTEGALEVNVPLLKDAGLLRELNFNGAVRYTHYANDPGASGFTATKFNATTWKLGLTWDVADILTLRAGRSRDIRAPNLYDLYSPVSLNRNSFTQDQLLGGVNVNVPIQSGGNPDLKPEVANTLTIGAVLRPAPGLSFALDFYDIRIKDALATISGSTNLIQNTCIASGGASPLCALLVRASGNPLDKNSALTLVYNRNINIAEQHARGWDFEANWRTGIGGKPFSIRALVTYQPTLVYSQVGLPTQNQAGVTYNATYGLYPTPKWKASVFVHFEPAENFSIDLAERWRSALRLAPEPQLVSGHIPSVAYTNLTLTLKTHLGGGNQDIFFNVQNLFDKDPPPGGQTNQQNQPGLVPNGYNVGDDVIGRYFTAGVRFKF</sequence>
<feature type="domain" description="TonB-dependent receptor-like beta-barrel" evidence="6">
    <location>
        <begin position="397"/>
        <end position="944"/>
    </location>
</feature>
<evidence type="ECO:0000259" key="7">
    <source>
        <dbReference type="Pfam" id="PF07715"/>
    </source>
</evidence>
<name>A0A7X1FU15_9SPHN</name>
<dbReference type="Pfam" id="PF00593">
    <property type="entry name" value="TonB_dep_Rec_b-barrel"/>
    <property type="match status" value="1"/>
</dbReference>
<dbReference type="GO" id="GO:0009279">
    <property type="term" value="C:cell outer membrane"/>
    <property type="evidence" value="ECO:0007669"/>
    <property type="project" value="UniProtKB-SubCell"/>
</dbReference>
<evidence type="ECO:0000259" key="6">
    <source>
        <dbReference type="Pfam" id="PF00593"/>
    </source>
</evidence>
<keyword evidence="8" id="KW-0675">Receptor</keyword>
<dbReference type="SUPFAM" id="SSF56935">
    <property type="entry name" value="Porins"/>
    <property type="match status" value="1"/>
</dbReference>
<organism evidence="8 9">
    <name type="scientific">Novosphingobium flavum</name>
    <dbReference type="NCBI Taxonomy" id="1778672"/>
    <lineage>
        <taxon>Bacteria</taxon>
        <taxon>Pseudomonadati</taxon>
        <taxon>Pseudomonadota</taxon>
        <taxon>Alphaproteobacteria</taxon>
        <taxon>Sphingomonadales</taxon>
        <taxon>Sphingomonadaceae</taxon>
        <taxon>Novosphingobium</taxon>
    </lineage>
</organism>
<dbReference type="InterPro" id="IPR000531">
    <property type="entry name" value="Beta-barrel_TonB"/>
</dbReference>
<keyword evidence="9" id="KW-1185">Reference proteome</keyword>
<evidence type="ECO:0000256" key="3">
    <source>
        <dbReference type="ARBA" id="ARBA00023237"/>
    </source>
</evidence>
<evidence type="ECO:0000313" key="9">
    <source>
        <dbReference type="Proteomes" id="UP000566813"/>
    </source>
</evidence>
<evidence type="ECO:0000256" key="1">
    <source>
        <dbReference type="ARBA" id="ARBA00004442"/>
    </source>
</evidence>